<dbReference type="EMBL" id="JAAQPH010000030">
    <property type="protein sequence ID" value="NIA72025.1"/>
    <property type="molecule type" value="Genomic_DNA"/>
</dbReference>
<feature type="region of interest" description="Disordered" evidence="1">
    <location>
        <begin position="71"/>
        <end position="90"/>
    </location>
</feature>
<dbReference type="RefSeq" id="WP_167230628.1">
    <property type="nucleotide sequence ID" value="NZ_JAAQPH010000030.1"/>
</dbReference>
<sequence>MTDIFADGTGSVVVSNGVVRIELVQLRRKDDKAELESQTTGSLLMPVASLKHLTLQLAKALEQIQARAAEKDRLEGSAKGDDLDEALSNL</sequence>
<name>A0A967F349_9PROT</name>
<keyword evidence="3" id="KW-1185">Reference proteome</keyword>
<proteinExistence type="predicted"/>
<comment type="caution">
    <text evidence="2">The sequence shown here is derived from an EMBL/GenBank/DDBJ whole genome shotgun (WGS) entry which is preliminary data.</text>
</comment>
<organism evidence="2 3">
    <name type="scientific">Pelagibius litoralis</name>
    <dbReference type="NCBI Taxonomy" id="374515"/>
    <lineage>
        <taxon>Bacteria</taxon>
        <taxon>Pseudomonadati</taxon>
        <taxon>Pseudomonadota</taxon>
        <taxon>Alphaproteobacteria</taxon>
        <taxon>Rhodospirillales</taxon>
        <taxon>Rhodovibrionaceae</taxon>
        <taxon>Pelagibius</taxon>
    </lineage>
</organism>
<protein>
    <submittedName>
        <fullName evidence="2">Uncharacterized protein</fullName>
    </submittedName>
</protein>
<dbReference type="AlphaFoldDB" id="A0A967F349"/>
<evidence type="ECO:0000313" key="2">
    <source>
        <dbReference type="EMBL" id="NIA72025.1"/>
    </source>
</evidence>
<evidence type="ECO:0000313" key="3">
    <source>
        <dbReference type="Proteomes" id="UP000761264"/>
    </source>
</evidence>
<evidence type="ECO:0000256" key="1">
    <source>
        <dbReference type="SAM" id="MobiDB-lite"/>
    </source>
</evidence>
<feature type="compositionally biased region" description="Basic and acidic residues" evidence="1">
    <location>
        <begin position="71"/>
        <end position="81"/>
    </location>
</feature>
<reference evidence="2" key="1">
    <citation type="submission" date="2020-03" db="EMBL/GenBank/DDBJ databases">
        <title>Genome of Pelagibius litoralis DSM 21314T.</title>
        <authorList>
            <person name="Wang G."/>
        </authorList>
    </citation>
    <scope>NUCLEOTIDE SEQUENCE</scope>
    <source>
        <strain evidence="2">DSM 21314</strain>
    </source>
</reference>
<gene>
    <name evidence="2" type="ORF">HBA54_25825</name>
</gene>
<accession>A0A967F349</accession>
<dbReference type="Proteomes" id="UP000761264">
    <property type="component" value="Unassembled WGS sequence"/>
</dbReference>